<dbReference type="InterPro" id="IPR004378">
    <property type="entry name" value="F420H2_quin_Rdtase"/>
</dbReference>
<dbReference type="EMBL" id="WLZY01000013">
    <property type="protein sequence ID" value="NDL60645.1"/>
    <property type="molecule type" value="Genomic_DNA"/>
</dbReference>
<proteinExistence type="predicted"/>
<dbReference type="AlphaFoldDB" id="A0A7K3MBE5"/>
<dbReference type="InterPro" id="IPR012349">
    <property type="entry name" value="Split_barrel_FMN-bd"/>
</dbReference>
<dbReference type="GO" id="GO:0016491">
    <property type="term" value="F:oxidoreductase activity"/>
    <property type="evidence" value="ECO:0007669"/>
    <property type="project" value="InterPro"/>
</dbReference>
<name>A0A7K3MBE5_9ACTN</name>
<gene>
    <name evidence="1" type="ORF">F7O44_26565</name>
</gene>
<evidence type="ECO:0000313" key="1">
    <source>
        <dbReference type="EMBL" id="NDL60645.1"/>
    </source>
</evidence>
<dbReference type="Proteomes" id="UP000460435">
    <property type="component" value="Unassembled WGS sequence"/>
</dbReference>
<protein>
    <submittedName>
        <fullName evidence="1">Nitroreductase family deazaflavin-dependent oxidoreductase</fullName>
    </submittedName>
</protein>
<sequence>MPMPKWWGHVNKRVFNPRAIASGRWPVLTHVGRTSGATYRTPLDAHPIDGGYMFVLVYGAGSDWVRNVLAADGARLLVAGREVELVAPRLVGEAEASRALPDDAARPPRLLRITEFLRMDLAPS</sequence>
<dbReference type="Gene3D" id="2.30.110.10">
    <property type="entry name" value="Electron Transport, Fmn-binding Protein, Chain A"/>
    <property type="match status" value="1"/>
</dbReference>
<dbReference type="NCBIfam" id="TIGR00026">
    <property type="entry name" value="hi_GC_TIGR00026"/>
    <property type="match status" value="1"/>
</dbReference>
<organism evidence="1 2">
    <name type="scientific">Phytoactinopolyspora mesophila</name>
    <dbReference type="NCBI Taxonomy" id="2650750"/>
    <lineage>
        <taxon>Bacteria</taxon>
        <taxon>Bacillati</taxon>
        <taxon>Actinomycetota</taxon>
        <taxon>Actinomycetes</taxon>
        <taxon>Jiangellales</taxon>
        <taxon>Jiangellaceae</taxon>
        <taxon>Phytoactinopolyspora</taxon>
    </lineage>
</organism>
<comment type="caution">
    <text evidence="1">The sequence shown here is derived from an EMBL/GenBank/DDBJ whole genome shotgun (WGS) entry which is preliminary data.</text>
</comment>
<dbReference type="Pfam" id="PF04075">
    <property type="entry name" value="F420H2_quin_red"/>
    <property type="match status" value="1"/>
</dbReference>
<reference evidence="1 2" key="1">
    <citation type="submission" date="2019-11" db="EMBL/GenBank/DDBJ databases">
        <authorList>
            <person name="Li X.-J."/>
            <person name="Feng X.-M."/>
        </authorList>
    </citation>
    <scope>NUCLEOTIDE SEQUENCE [LARGE SCALE GENOMIC DNA]</scope>
    <source>
        <strain evidence="1 2">XMNu-373</strain>
    </source>
</reference>
<dbReference type="RefSeq" id="WP_162453355.1">
    <property type="nucleotide sequence ID" value="NZ_WLZY01000013.1"/>
</dbReference>
<evidence type="ECO:0000313" key="2">
    <source>
        <dbReference type="Proteomes" id="UP000460435"/>
    </source>
</evidence>
<accession>A0A7K3MBE5</accession>
<keyword evidence="2" id="KW-1185">Reference proteome</keyword>